<evidence type="ECO:0000313" key="2">
    <source>
        <dbReference type="Proteomes" id="UP000013097"/>
    </source>
</evidence>
<keyword evidence="2" id="KW-1185">Reference proteome</keyword>
<accession>N9XS77</accession>
<proteinExistence type="predicted"/>
<dbReference type="InterPro" id="IPR036280">
    <property type="entry name" value="Multihaem_cyt_sf"/>
</dbReference>
<protein>
    <submittedName>
        <fullName evidence="1">Uncharacterized protein</fullName>
    </submittedName>
</protein>
<sequence>MTFNDTDYELFCYMFTHGYTKAELITIFKITEAECNLLINKFNLKSPNRQKKLGDLYFCPLCKEYKSKNDFYKSKNSNHGIFTYCIPCHKTYYKKRKLQPKNRIISKAEIAKIKYQTCSSCNITKPIEEFNWGKKYIYVSTRCKECDKKSSKKSYYNLLEKRGY</sequence>
<organism evidence="1 2">
    <name type="scientific">Clostridium thermobutyricum</name>
    <dbReference type="NCBI Taxonomy" id="29372"/>
    <lineage>
        <taxon>Bacteria</taxon>
        <taxon>Bacillati</taxon>
        <taxon>Bacillota</taxon>
        <taxon>Clostridia</taxon>
        <taxon>Eubacteriales</taxon>
        <taxon>Clostridiaceae</taxon>
        <taxon>Clostridium</taxon>
    </lineage>
</organism>
<gene>
    <name evidence="1" type="ORF">HMPREF1092_01793</name>
</gene>
<dbReference type="RefSeq" id="WP_002598294.1">
    <property type="nucleotide sequence ID" value="NZ_KB850956.1"/>
</dbReference>
<reference evidence="1 2" key="1">
    <citation type="submission" date="2013-01" db="EMBL/GenBank/DDBJ databases">
        <title>The Genome Sequence of Clostridium colicanis 209318.</title>
        <authorList>
            <consortium name="The Broad Institute Genome Sequencing Platform"/>
            <person name="Earl A."/>
            <person name="Ward D."/>
            <person name="Feldgarden M."/>
            <person name="Gevers D."/>
            <person name="Courvalin P."/>
            <person name="Lambert T."/>
            <person name="Walker B."/>
            <person name="Young S.K."/>
            <person name="Zeng Q."/>
            <person name="Gargeya S."/>
            <person name="Fitzgerald M."/>
            <person name="Haas B."/>
            <person name="Abouelleil A."/>
            <person name="Alvarado L."/>
            <person name="Arachchi H.M."/>
            <person name="Berlin A.M."/>
            <person name="Chapman S.B."/>
            <person name="Dewar J."/>
            <person name="Goldberg J."/>
            <person name="Griggs A."/>
            <person name="Gujja S."/>
            <person name="Hansen M."/>
            <person name="Howarth C."/>
            <person name="Imamovic A."/>
            <person name="Larimer J."/>
            <person name="McCowan C."/>
            <person name="Murphy C."/>
            <person name="Neiman D."/>
            <person name="Pearson M."/>
            <person name="Priest M."/>
            <person name="Roberts A."/>
            <person name="Saif S."/>
            <person name="Shea T."/>
            <person name="Sisk P."/>
            <person name="Sykes S."/>
            <person name="Wortman J."/>
            <person name="Nusbaum C."/>
            <person name="Birren B."/>
        </authorList>
    </citation>
    <scope>NUCLEOTIDE SEQUENCE [LARGE SCALE GENOMIC DNA]</scope>
    <source>
        <strain evidence="1 2">209318</strain>
    </source>
</reference>
<dbReference type="HOGENOM" id="CLU_1616138_0_0_9"/>
<dbReference type="AlphaFoldDB" id="N9XS77"/>
<dbReference type="Proteomes" id="UP000013097">
    <property type="component" value="Unassembled WGS sequence"/>
</dbReference>
<dbReference type="PATRIC" id="fig|999411.4.peg.1766"/>
<evidence type="ECO:0000313" key="1">
    <source>
        <dbReference type="EMBL" id="ENZ02558.1"/>
    </source>
</evidence>
<dbReference type="EMBL" id="AGYT01000008">
    <property type="protein sequence ID" value="ENZ02558.1"/>
    <property type="molecule type" value="Genomic_DNA"/>
</dbReference>
<dbReference type="SUPFAM" id="SSF48695">
    <property type="entry name" value="Multiheme cytochromes"/>
    <property type="match status" value="1"/>
</dbReference>
<name>N9XS77_9CLOT</name>
<comment type="caution">
    <text evidence="1">The sequence shown here is derived from an EMBL/GenBank/DDBJ whole genome shotgun (WGS) entry which is preliminary data.</text>
</comment>